<feature type="active site" description="Charge relay system" evidence="8">
    <location>
        <position position="346"/>
    </location>
</feature>
<feature type="domain" description="Peptidase S53" evidence="10">
    <location>
        <begin position="276"/>
        <end position="698"/>
    </location>
</feature>
<dbReference type="PANTHER" id="PTHR14218">
    <property type="entry name" value="PROTEASE S8 TRIPEPTIDYL PEPTIDASE I CLN2"/>
    <property type="match status" value="1"/>
</dbReference>
<dbReference type="Pfam" id="PF09286">
    <property type="entry name" value="Pro-kuma_activ"/>
    <property type="match status" value="1"/>
</dbReference>
<dbReference type="CDD" id="cd04056">
    <property type="entry name" value="Peptidases_S53"/>
    <property type="match status" value="1"/>
</dbReference>
<dbReference type="Gene3D" id="3.40.50.200">
    <property type="entry name" value="Peptidase S8/S53 domain"/>
    <property type="match status" value="1"/>
</dbReference>
<comment type="cofactor">
    <cofactor evidence="1">
        <name>Ca(2+)</name>
        <dbReference type="ChEBI" id="CHEBI:29108"/>
    </cofactor>
</comment>
<sequence>MFQPGVSTLIQGLSCSPKCPSGCVGMTCTRPDPIHQTSPRPHHGRQAAHRQERPMKTGQAAIAAAVLASLTAAASAGMPFPHAGTPQPQDAGALSLARGNGTMTVTVALKLRQTDELERLVRDLHTPGHASFHRFLTPAQFQERFAPSRDTVDQAIAHFHQAGLSATLEAGSLLRVTGSTTAMEKAFNVQLHAFDVAAHGKSGGYRFRAPVGEPSVSSAAVASKVEAIIGLDDRPRFRPHLRKPVIAQASNAMARALRAPSAGAGNDPGNWTVTDLARYYNVQPLYDKGVHGEGRTIGIITFASMTPSDAFSYWNSLGLATNPKRLKIVDVDGGPGAPSDDSGSDETTLDVEQSGGIAPAAKVIIYQAPNTDQGFIDAFVKAINDNTADSLSVSWGIWEWFDTQSQVKVPGKKNTVDALHAYNNLFLQAAVQGQSLFAASGDDGAYDVNNAGIAPVPDFSKTLSVDSPASSPWITAAGGTTLPGDQLYSGGTVTISIPHERVWGWDYLTDLCASLGYDPVACGIFPAGGGGGVSAYVPMPFYQEWVSGTRRTEPGQTLTDNTTTPPSAVVALPGGFRGRNVPDVSLNADPNTGYIVAYTSDATGFGISNYFGGTSFVAPQLNGITALLAQRVKGRIGLLNVPLYAIAATPFAYGNPYAPLRDIKSGNNWFYKGRPGYDQGSGVGTLDVDNLAQALLLLGY</sequence>
<evidence type="ECO:0000256" key="2">
    <source>
        <dbReference type="ARBA" id="ARBA00022670"/>
    </source>
</evidence>
<dbReference type="PANTHER" id="PTHR14218:SF15">
    <property type="entry name" value="TRIPEPTIDYL-PEPTIDASE 1"/>
    <property type="match status" value="1"/>
</dbReference>
<dbReference type="GO" id="GO:0008240">
    <property type="term" value="F:tripeptidyl-peptidase activity"/>
    <property type="evidence" value="ECO:0007669"/>
    <property type="project" value="TreeGrafter"/>
</dbReference>
<evidence type="ECO:0000313" key="12">
    <source>
        <dbReference type="Proteomes" id="UP000267464"/>
    </source>
</evidence>
<evidence type="ECO:0000256" key="6">
    <source>
        <dbReference type="ARBA" id="ARBA00022837"/>
    </source>
</evidence>
<dbReference type="Proteomes" id="UP000267464">
    <property type="component" value="Unassembled WGS sequence"/>
</dbReference>
<dbReference type="GO" id="GO:0004252">
    <property type="term" value="F:serine-type endopeptidase activity"/>
    <property type="evidence" value="ECO:0007669"/>
    <property type="project" value="UniProtKB-UniRule"/>
</dbReference>
<dbReference type="SUPFAM" id="SSF54897">
    <property type="entry name" value="Protease propeptides/inhibitors"/>
    <property type="match status" value="1"/>
</dbReference>
<keyword evidence="5 8" id="KW-0720">Serine protease</keyword>
<evidence type="ECO:0000313" key="11">
    <source>
        <dbReference type="EMBL" id="RQP23158.1"/>
    </source>
</evidence>
<dbReference type="InterPro" id="IPR050819">
    <property type="entry name" value="Tripeptidyl-peptidase_I"/>
</dbReference>
<feature type="active site" description="Charge relay system" evidence="8">
    <location>
        <position position="615"/>
    </location>
</feature>
<reference evidence="11 12" key="2">
    <citation type="submission" date="2018-12" db="EMBL/GenBank/DDBJ databases">
        <title>Rhizobacter gummiphilus sp. nov., a rubber-degrading bacterium isolated from the soil of a botanical garden in Japan.</title>
        <authorList>
            <person name="Shunsuke S.S."/>
        </authorList>
    </citation>
    <scope>NUCLEOTIDE SEQUENCE [LARGE SCALE GENOMIC DNA]</scope>
    <source>
        <strain evidence="11 12">S-16</strain>
    </source>
</reference>
<keyword evidence="3" id="KW-0479">Metal-binding</keyword>
<keyword evidence="4 8" id="KW-0378">Hydrolase</keyword>
<protein>
    <submittedName>
        <fullName evidence="11">Peptidase S53</fullName>
    </submittedName>
</protein>
<keyword evidence="6" id="KW-0106">Calcium</keyword>
<dbReference type="InterPro" id="IPR036852">
    <property type="entry name" value="Peptidase_S8/S53_dom_sf"/>
</dbReference>
<proteinExistence type="predicted"/>
<dbReference type="InterPro" id="IPR030400">
    <property type="entry name" value="Sedolisin_dom"/>
</dbReference>
<dbReference type="GO" id="GO:0046872">
    <property type="term" value="F:metal ion binding"/>
    <property type="evidence" value="ECO:0007669"/>
    <property type="project" value="UniProtKB-KW"/>
</dbReference>
<feature type="active site" description="Charge relay system" evidence="8">
    <location>
        <position position="350"/>
    </location>
</feature>
<comment type="caution">
    <text evidence="11">The sequence shown here is derived from an EMBL/GenBank/DDBJ whole genome shotgun (WGS) entry which is preliminary data.</text>
</comment>
<dbReference type="AlphaFoldDB" id="A0A3N7HLZ1"/>
<evidence type="ECO:0000256" key="8">
    <source>
        <dbReference type="PROSITE-ProRule" id="PRU01032"/>
    </source>
</evidence>
<evidence type="ECO:0000256" key="7">
    <source>
        <dbReference type="ARBA" id="ARBA00023145"/>
    </source>
</evidence>
<dbReference type="SMART" id="SM00944">
    <property type="entry name" value="Pro-kuma_activ"/>
    <property type="match status" value="1"/>
</dbReference>
<dbReference type="PROSITE" id="PS51695">
    <property type="entry name" value="SEDOLISIN"/>
    <property type="match status" value="1"/>
</dbReference>
<evidence type="ECO:0000256" key="5">
    <source>
        <dbReference type="ARBA" id="ARBA00022825"/>
    </source>
</evidence>
<gene>
    <name evidence="11" type="ORF">DZC73_18760</name>
</gene>
<evidence type="ECO:0000256" key="4">
    <source>
        <dbReference type="ARBA" id="ARBA00022801"/>
    </source>
</evidence>
<keyword evidence="7" id="KW-0865">Zymogen</keyword>
<dbReference type="EMBL" id="QUSW01000005">
    <property type="protein sequence ID" value="RQP23158.1"/>
    <property type="molecule type" value="Genomic_DNA"/>
</dbReference>
<comment type="caution">
    <text evidence="8">Lacks conserved residue(s) required for the propagation of feature annotation.</text>
</comment>
<dbReference type="SUPFAM" id="SSF52743">
    <property type="entry name" value="Subtilisin-like"/>
    <property type="match status" value="1"/>
</dbReference>
<keyword evidence="12" id="KW-1185">Reference proteome</keyword>
<feature type="region of interest" description="Disordered" evidence="9">
    <location>
        <begin position="331"/>
        <end position="350"/>
    </location>
</feature>
<dbReference type="InterPro" id="IPR015366">
    <property type="entry name" value="S53_propep"/>
</dbReference>
<evidence type="ECO:0000256" key="9">
    <source>
        <dbReference type="SAM" id="MobiDB-lite"/>
    </source>
</evidence>
<evidence type="ECO:0000256" key="3">
    <source>
        <dbReference type="ARBA" id="ARBA00022723"/>
    </source>
</evidence>
<dbReference type="GO" id="GO:0006508">
    <property type="term" value="P:proteolysis"/>
    <property type="evidence" value="ECO:0007669"/>
    <property type="project" value="UniProtKB-KW"/>
</dbReference>
<evidence type="ECO:0000259" key="10">
    <source>
        <dbReference type="PROSITE" id="PS51695"/>
    </source>
</evidence>
<accession>A0A3N7HLZ1</accession>
<dbReference type="CDD" id="cd11377">
    <property type="entry name" value="Pro-peptidase_S53"/>
    <property type="match status" value="1"/>
</dbReference>
<evidence type="ECO:0000256" key="1">
    <source>
        <dbReference type="ARBA" id="ARBA00001913"/>
    </source>
</evidence>
<reference evidence="11 12" key="1">
    <citation type="submission" date="2018-08" db="EMBL/GenBank/DDBJ databases">
        <authorList>
            <person name="Khan S.A."/>
            <person name="Jeon C.O."/>
            <person name="Chun B.H."/>
            <person name="Jeong S.E."/>
        </authorList>
    </citation>
    <scope>NUCLEOTIDE SEQUENCE [LARGE SCALE GENOMIC DNA]</scope>
    <source>
        <strain evidence="11 12">S-16</strain>
    </source>
</reference>
<organism evidence="11 12">
    <name type="scientific">Piscinibacter terrae</name>
    <dbReference type="NCBI Taxonomy" id="2496871"/>
    <lineage>
        <taxon>Bacteria</taxon>
        <taxon>Pseudomonadati</taxon>
        <taxon>Pseudomonadota</taxon>
        <taxon>Betaproteobacteria</taxon>
        <taxon>Burkholderiales</taxon>
        <taxon>Sphaerotilaceae</taxon>
        <taxon>Piscinibacter</taxon>
    </lineage>
</organism>
<keyword evidence="2 8" id="KW-0645">Protease</keyword>
<name>A0A3N7HLZ1_9BURK</name>